<protein>
    <submittedName>
        <fullName evidence="2">NTF2 domain-containing protein</fullName>
    </submittedName>
</protein>
<name>A0AC34G919_9BILA</name>
<dbReference type="Proteomes" id="UP000887579">
    <property type="component" value="Unplaced"/>
</dbReference>
<proteinExistence type="predicted"/>
<sequence>MSQDRQRQRELLNVAKDFYNRYQTALDTHRSTIDKFYHNDGHILFDGKMYKSPYSAKMFWVNLPISVHSIRTFNHNMYTMSPTKTIIIIAATGSVTFGEKIHTYSQSLTCNYENGEAKIYSDDYRLMN</sequence>
<accession>A0AC34G919</accession>
<organism evidence="1 2">
    <name type="scientific">Panagrolaimus sp. ES5</name>
    <dbReference type="NCBI Taxonomy" id="591445"/>
    <lineage>
        <taxon>Eukaryota</taxon>
        <taxon>Metazoa</taxon>
        <taxon>Ecdysozoa</taxon>
        <taxon>Nematoda</taxon>
        <taxon>Chromadorea</taxon>
        <taxon>Rhabditida</taxon>
        <taxon>Tylenchina</taxon>
        <taxon>Panagrolaimomorpha</taxon>
        <taxon>Panagrolaimoidea</taxon>
        <taxon>Panagrolaimidae</taxon>
        <taxon>Panagrolaimus</taxon>
    </lineage>
</organism>
<evidence type="ECO:0000313" key="2">
    <source>
        <dbReference type="WBParaSite" id="ES5_v2.g25937.t1"/>
    </source>
</evidence>
<evidence type="ECO:0000313" key="1">
    <source>
        <dbReference type="Proteomes" id="UP000887579"/>
    </source>
</evidence>
<dbReference type="WBParaSite" id="ES5_v2.g25937.t1">
    <property type="protein sequence ID" value="ES5_v2.g25937.t1"/>
    <property type="gene ID" value="ES5_v2.g25937"/>
</dbReference>
<reference evidence="2" key="1">
    <citation type="submission" date="2022-11" db="UniProtKB">
        <authorList>
            <consortium name="WormBaseParasite"/>
        </authorList>
    </citation>
    <scope>IDENTIFICATION</scope>
</reference>